<dbReference type="Gene3D" id="3.30.420.40">
    <property type="match status" value="2"/>
</dbReference>
<feature type="binding site" evidence="5">
    <location>
        <position position="14"/>
    </location>
    <ligand>
        <name>ATP</name>
        <dbReference type="ChEBI" id="CHEBI:30616"/>
    </ligand>
</feature>
<dbReference type="Proteomes" id="UP001652461">
    <property type="component" value="Unassembled WGS sequence"/>
</dbReference>
<keyword evidence="4 5" id="KW-0067">ATP-binding</keyword>
<dbReference type="SUPFAM" id="SSF53067">
    <property type="entry name" value="Actin-like ATPase domain"/>
    <property type="match status" value="2"/>
</dbReference>
<dbReference type="EC" id="2.7.2.1" evidence="5"/>
<keyword evidence="5" id="KW-0479">Metal-binding</keyword>
<feature type="binding site" evidence="5">
    <location>
        <position position="381"/>
    </location>
    <ligand>
        <name>Mg(2+)</name>
        <dbReference type="ChEBI" id="CHEBI:18420"/>
    </ligand>
</feature>
<dbReference type="PIRSF" id="PIRSF000722">
    <property type="entry name" value="Acetate_prop_kin"/>
    <property type="match status" value="1"/>
</dbReference>
<dbReference type="InterPro" id="IPR000890">
    <property type="entry name" value="Aliphatic_acid_kin_short-chain"/>
</dbReference>
<comment type="function">
    <text evidence="5">Catalyzes the formation of acetyl phosphate from acetate and ATP. Can also catalyze the reverse reaction.</text>
</comment>
<feature type="site" description="Transition state stabilizer" evidence="5">
    <location>
        <position position="238"/>
    </location>
</feature>
<accession>A0ABT2RW09</accession>
<feature type="binding site" evidence="5">
    <location>
        <position position="7"/>
    </location>
    <ligand>
        <name>Mg(2+)</name>
        <dbReference type="ChEBI" id="CHEBI:18420"/>
    </ligand>
</feature>
<comment type="subcellular location">
    <subcellularLocation>
        <location evidence="5">Cytoplasm</location>
    </subcellularLocation>
</comment>
<comment type="subunit">
    <text evidence="5">Homodimer.</text>
</comment>
<keyword evidence="2 5" id="KW-0547">Nucleotide-binding</keyword>
<sequence length="395" mass="43277">MKVLVCNAGSTSLKFKLFNMPAEEVLAEGKVERVGTDTAIFHFSKPDGFRIFQENLSIPTYTEGIQLFLDRILDKENGVLGNLSELARVGFKTVLSRDHYGIHELTPEVLQGMEDYMVVAPAHNKPYLEAIRQFQKLTPDAMLVGAFETAFHQTIPQERRIYGIPWEWYETYGIQRLGYHGASHSYVAETLTDLYGSTGKAISCHLGGSGSLCAIDDGKSVDTSFGISLQVGVIQSNRCGDIDPFIVPFLQKEGLSLDEVLDGLTKRGGLLGISGVSNDLRDVQEAADAGNDRAKLAIDVFCNGIVRHIGAYYAELGGLDHLVFTGGIGEHGTRIRESVCHQLAHMGILLDDKKNQNCTGANTVISRDNSPVTIHVIPANEELGVARKTYAYLRT</sequence>
<comment type="cofactor">
    <cofactor evidence="5">
        <name>Mg(2+)</name>
        <dbReference type="ChEBI" id="CHEBI:18420"/>
    </cofactor>
    <cofactor evidence="5">
        <name>Mn(2+)</name>
        <dbReference type="ChEBI" id="CHEBI:29035"/>
    </cofactor>
    <text evidence="5">Mg(2+). Can also accept Mn(2+).</text>
</comment>
<comment type="pathway">
    <text evidence="5">Metabolic intermediate biosynthesis; acetyl-CoA biosynthesis; acetyl-CoA from acetate: step 1/2.</text>
</comment>
<gene>
    <name evidence="5" type="primary">ackA</name>
    <name evidence="7" type="ORF">OCV63_05530</name>
</gene>
<keyword evidence="5" id="KW-0963">Cytoplasm</keyword>
<evidence type="ECO:0000256" key="3">
    <source>
        <dbReference type="ARBA" id="ARBA00022777"/>
    </source>
</evidence>
<dbReference type="EMBL" id="JAOQKC010000005">
    <property type="protein sequence ID" value="MCU6696357.1"/>
    <property type="molecule type" value="Genomic_DNA"/>
</dbReference>
<feature type="binding site" evidence="5">
    <location>
        <begin position="327"/>
        <end position="331"/>
    </location>
    <ligand>
        <name>ATP</name>
        <dbReference type="ChEBI" id="CHEBI:30616"/>
    </ligand>
</feature>
<evidence type="ECO:0000256" key="2">
    <source>
        <dbReference type="ARBA" id="ARBA00022741"/>
    </source>
</evidence>
<dbReference type="RefSeq" id="WP_158362558.1">
    <property type="nucleotide sequence ID" value="NZ_JAOQKC010000005.1"/>
</dbReference>
<keyword evidence="5" id="KW-0460">Magnesium</keyword>
<comment type="catalytic activity">
    <reaction evidence="5">
        <text>acetate + ATP = acetyl phosphate + ADP</text>
        <dbReference type="Rhea" id="RHEA:11352"/>
        <dbReference type="ChEBI" id="CHEBI:22191"/>
        <dbReference type="ChEBI" id="CHEBI:30089"/>
        <dbReference type="ChEBI" id="CHEBI:30616"/>
        <dbReference type="ChEBI" id="CHEBI:456216"/>
        <dbReference type="EC" id="2.7.2.1"/>
    </reaction>
</comment>
<dbReference type="InterPro" id="IPR043129">
    <property type="entry name" value="ATPase_NBD"/>
</dbReference>
<evidence type="ECO:0000313" key="8">
    <source>
        <dbReference type="Proteomes" id="UP001652461"/>
    </source>
</evidence>
<keyword evidence="8" id="KW-1185">Reference proteome</keyword>
<dbReference type="HAMAP" id="MF_00020">
    <property type="entry name" value="Acetate_kinase"/>
    <property type="match status" value="1"/>
</dbReference>
<protein>
    <recommendedName>
        <fullName evidence="5">Acetate kinase</fullName>
        <ecNumber evidence="5">2.7.2.1</ecNumber>
    </recommendedName>
    <alternativeName>
        <fullName evidence="5">Acetokinase</fullName>
    </alternativeName>
</protein>
<dbReference type="PANTHER" id="PTHR21060">
    <property type="entry name" value="ACETATE KINASE"/>
    <property type="match status" value="1"/>
</dbReference>
<evidence type="ECO:0000256" key="6">
    <source>
        <dbReference type="RuleBase" id="RU003835"/>
    </source>
</evidence>
<evidence type="ECO:0000256" key="4">
    <source>
        <dbReference type="ARBA" id="ARBA00022840"/>
    </source>
</evidence>
<keyword evidence="3 5" id="KW-0418">Kinase</keyword>
<dbReference type="InterPro" id="IPR004372">
    <property type="entry name" value="Ac/propionate_kinase"/>
</dbReference>
<dbReference type="Pfam" id="PF00871">
    <property type="entry name" value="Acetate_kinase"/>
    <property type="match status" value="1"/>
</dbReference>
<comment type="similarity">
    <text evidence="5 6">Belongs to the acetokinase family.</text>
</comment>
<comment type="caution">
    <text evidence="5">Lacks conserved residue(s) required for the propagation of feature annotation.</text>
</comment>
<comment type="caution">
    <text evidence="7">The sequence shown here is derived from an EMBL/GenBank/DDBJ whole genome shotgun (WGS) entry which is preliminary data.</text>
</comment>
<name>A0ABT2RW09_9FIRM</name>
<dbReference type="GO" id="GO:0008776">
    <property type="term" value="F:acetate kinase activity"/>
    <property type="evidence" value="ECO:0007669"/>
    <property type="project" value="UniProtKB-EC"/>
</dbReference>
<dbReference type="PANTHER" id="PTHR21060:SF15">
    <property type="entry name" value="ACETATE KINASE-RELATED"/>
    <property type="match status" value="1"/>
</dbReference>
<proteinExistence type="inferred from homology"/>
<keyword evidence="1 5" id="KW-0808">Transferase</keyword>
<reference evidence="7 8" key="1">
    <citation type="journal article" date="2021" name="ISME Commun">
        <title>Automated analysis of genomic sequences facilitates high-throughput and comprehensive description of bacteria.</title>
        <authorList>
            <person name="Hitch T.C.A."/>
        </authorList>
    </citation>
    <scope>NUCLEOTIDE SEQUENCE [LARGE SCALE GENOMIC DNA]</scope>
    <source>
        <strain evidence="7 8">Sanger_04</strain>
    </source>
</reference>
<feature type="site" description="Transition state stabilizer" evidence="5">
    <location>
        <position position="180"/>
    </location>
</feature>
<feature type="binding site" evidence="5">
    <location>
        <begin position="279"/>
        <end position="281"/>
    </location>
    <ligand>
        <name>ATP</name>
        <dbReference type="ChEBI" id="CHEBI:30616"/>
    </ligand>
</feature>
<dbReference type="PRINTS" id="PR00471">
    <property type="entry name" value="ACETATEKNASE"/>
</dbReference>
<evidence type="ECO:0000313" key="7">
    <source>
        <dbReference type="EMBL" id="MCU6696357.1"/>
    </source>
</evidence>
<organism evidence="7 8">
    <name type="scientific">Laedolimicola ammoniilytica</name>
    <dbReference type="NCBI Taxonomy" id="2981771"/>
    <lineage>
        <taxon>Bacteria</taxon>
        <taxon>Bacillati</taxon>
        <taxon>Bacillota</taxon>
        <taxon>Clostridia</taxon>
        <taxon>Lachnospirales</taxon>
        <taxon>Lachnospiraceae</taxon>
        <taxon>Laedolimicola</taxon>
    </lineage>
</organism>
<dbReference type="NCBIfam" id="TIGR00016">
    <property type="entry name" value="ackA"/>
    <property type="match status" value="1"/>
</dbReference>
<evidence type="ECO:0000256" key="5">
    <source>
        <dbReference type="HAMAP-Rule" id="MF_00020"/>
    </source>
</evidence>
<evidence type="ECO:0000256" key="1">
    <source>
        <dbReference type="ARBA" id="ARBA00022679"/>
    </source>
</evidence>